<dbReference type="InterPro" id="IPR018796">
    <property type="entry name" value="COA8"/>
</dbReference>
<evidence type="ECO:0000256" key="6">
    <source>
        <dbReference type="ARBA" id="ARBA00023136"/>
    </source>
</evidence>
<evidence type="ECO:0000313" key="7">
    <source>
        <dbReference type="EMBL" id="KAK4875025.1"/>
    </source>
</evidence>
<protein>
    <recommendedName>
        <fullName evidence="9">APOPT family protein CG14806, mitochondrial</fullName>
    </recommendedName>
</protein>
<dbReference type="Proteomes" id="UP001353858">
    <property type="component" value="Unassembled WGS sequence"/>
</dbReference>
<reference evidence="8" key="1">
    <citation type="submission" date="2023-01" db="EMBL/GenBank/DDBJ databases">
        <title>Key to firefly adult light organ development and bioluminescence: homeobox transcription factors regulate luciferase expression and transportation to peroxisome.</title>
        <authorList>
            <person name="Fu X."/>
        </authorList>
    </citation>
    <scope>NUCLEOTIDE SEQUENCE [LARGE SCALE GENOMIC DNA]</scope>
</reference>
<dbReference type="PANTHER" id="PTHR31107">
    <property type="entry name" value="APOPTOGENIC PROTEIN 1, MITOCHONDRIAL"/>
    <property type="match status" value="1"/>
</dbReference>
<organism evidence="7 8">
    <name type="scientific">Aquatica leii</name>
    <dbReference type="NCBI Taxonomy" id="1421715"/>
    <lineage>
        <taxon>Eukaryota</taxon>
        <taxon>Metazoa</taxon>
        <taxon>Ecdysozoa</taxon>
        <taxon>Arthropoda</taxon>
        <taxon>Hexapoda</taxon>
        <taxon>Insecta</taxon>
        <taxon>Pterygota</taxon>
        <taxon>Neoptera</taxon>
        <taxon>Endopterygota</taxon>
        <taxon>Coleoptera</taxon>
        <taxon>Polyphaga</taxon>
        <taxon>Elateriformia</taxon>
        <taxon>Elateroidea</taxon>
        <taxon>Lampyridae</taxon>
        <taxon>Luciolinae</taxon>
        <taxon>Aquatica</taxon>
    </lineage>
</organism>
<sequence>MSYGKLYNNLCFKFKYLNTKDLSIRKLSSTSRNPDAIFLEKCIESPIIVIPKSKKVDVIGPPNPKSNLRPIIRQRKLHETNMQQKLRKFQDETQEWNEKFWNEHNTKFVRERDAYIKSHLKVNDDRNNLTPEEMSEFYKKFLDNNWKTHVKKMYIIPSSSFENYPLDVVFIFVGVH</sequence>
<evidence type="ECO:0000313" key="8">
    <source>
        <dbReference type="Proteomes" id="UP001353858"/>
    </source>
</evidence>
<dbReference type="GO" id="GO:0005743">
    <property type="term" value="C:mitochondrial inner membrane"/>
    <property type="evidence" value="ECO:0007669"/>
    <property type="project" value="UniProtKB-SubCell"/>
</dbReference>
<evidence type="ECO:0000256" key="5">
    <source>
        <dbReference type="ARBA" id="ARBA00023128"/>
    </source>
</evidence>
<evidence type="ECO:0008006" key="9">
    <source>
        <dbReference type="Google" id="ProtNLM"/>
    </source>
</evidence>
<dbReference type="Pfam" id="PF10231">
    <property type="entry name" value="COA8"/>
    <property type="match status" value="1"/>
</dbReference>
<keyword evidence="5" id="KW-0496">Mitochondrion</keyword>
<evidence type="ECO:0000256" key="3">
    <source>
        <dbReference type="ARBA" id="ARBA00022792"/>
    </source>
</evidence>
<keyword evidence="6" id="KW-0472">Membrane</keyword>
<evidence type="ECO:0000256" key="1">
    <source>
        <dbReference type="ARBA" id="ARBA00004443"/>
    </source>
</evidence>
<name>A0AAN7SP33_9COLE</name>
<dbReference type="EMBL" id="JARPUR010000005">
    <property type="protein sequence ID" value="KAK4875025.1"/>
    <property type="molecule type" value="Genomic_DNA"/>
</dbReference>
<dbReference type="AlphaFoldDB" id="A0AAN7SP33"/>
<evidence type="ECO:0000256" key="4">
    <source>
        <dbReference type="ARBA" id="ARBA00022946"/>
    </source>
</evidence>
<comment type="similarity">
    <text evidence="2">Belongs to the COA8 family.</text>
</comment>
<dbReference type="GO" id="GO:0097193">
    <property type="term" value="P:intrinsic apoptotic signaling pathway"/>
    <property type="evidence" value="ECO:0007669"/>
    <property type="project" value="InterPro"/>
</dbReference>
<comment type="subcellular location">
    <subcellularLocation>
        <location evidence="1">Mitochondrion inner membrane</location>
        <topology evidence="1">Peripheral membrane protein</topology>
        <orientation evidence="1">Matrix side</orientation>
    </subcellularLocation>
</comment>
<keyword evidence="3" id="KW-0999">Mitochondrion inner membrane</keyword>
<accession>A0AAN7SP33</accession>
<dbReference type="PANTHER" id="PTHR31107:SF2">
    <property type="entry name" value="CYTOCHROME C OXIDASE ASSEMBLY FACTOR 8"/>
    <property type="match status" value="1"/>
</dbReference>
<proteinExistence type="inferred from homology"/>
<keyword evidence="8" id="KW-1185">Reference proteome</keyword>
<keyword evidence="4" id="KW-0809">Transit peptide</keyword>
<comment type="caution">
    <text evidence="7">The sequence shown here is derived from an EMBL/GenBank/DDBJ whole genome shotgun (WGS) entry which is preliminary data.</text>
</comment>
<gene>
    <name evidence="7" type="ORF">RN001_011447</name>
</gene>
<evidence type="ECO:0000256" key="2">
    <source>
        <dbReference type="ARBA" id="ARBA00005453"/>
    </source>
</evidence>